<dbReference type="Gene3D" id="3.30.40.10">
    <property type="entry name" value="Zinc/RING finger domain, C3HC4 (zinc finger)"/>
    <property type="match status" value="1"/>
</dbReference>
<feature type="compositionally biased region" description="Polar residues" evidence="4">
    <location>
        <begin position="395"/>
        <end position="408"/>
    </location>
</feature>
<dbReference type="OrthoDB" id="5951475at2759"/>
<dbReference type="RefSeq" id="XP_066929349.1">
    <property type="nucleotide sequence ID" value="XM_067073248.1"/>
</dbReference>
<keyword evidence="1 3" id="KW-0479">Metal-binding</keyword>
<dbReference type="Pfam" id="PF04434">
    <property type="entry name" value="SWIM"/>
    <property type="match status" value="1"/>
</dbReference>
<dbReference type="PROSITE" id="PS50966">
    <property type="entry name" value="ZF_SWIM"/>
    <property type="match status" value="1"/>
</dbReference>
<feature type="region of interest" description="Disordered" evidence="4">
    <location>
        <begin position="292"/>
        <end position="320"/>
    </location>
</feature>
<dbReference type="EnsemblMetazoa" id="CLYHEMT012058.1">
    <property type="protein sequence ID" value="CLYHEMP012058.1"/>
    <property type="gene ID" value="CLYHEMG012058"/>
</dbReference>
<keyword evidence="1 3" id="KW-0863">Zinc-finger</keyword>
<keyword evidence="2" id="KW-0862">Zinc</keyword>
<accession>A0A7M5WSY5</accession>
<dbReference type="InterPro" id="IPR013083">
    <property type="entry name" value="Znf_RING/FYVE/PHD"/>
</dbReference>
<dbReference type="GO" id="GO:0061630">
    <property type="term" value="F:ubiquitin protein ligase activity"/>
    <property type="evidence" value="ECO:0007669"/>
    <property type="project" value="InterPro"/>
</dbReference>
<dbReference type="CDD" id="cd16494">
    <property type="entry name" value="RING-CH-C4HC3_ZSWM2"/>
    <property type="match status" value="1"/>
</dbReference>
<keyword evidence="8" id="KW-1185">Reference proteome</keyword>
<dbReference type="GeneID" id="136816912"/>
<feature type="region of interest" description="Disordered" evidence="4">
    <location>
        <begin position="362"/>
        <end position="408"/>
    </location>
</feature>
<feature type="domain" description="RING-type" evidence="5">
    <location>
        <begin position="136"/>
        <end position="188"/>
    </location>
</feature>
<dbReference type="Proteomes" id="UP000594262">
    <property type="component" value="Unplaced"/>
</dbReference>
<reference evidence="7" key="1">
    <citation type="submission" date="2021-01" db="UniProtKB">
        <authorList>
            <consortium name="EnsemblMetazoa"/>
        </authorList>
    </citation>
    <scope>IDENTIFICATION</scope>
</reference>
<dbReference type="InterPro" id="IPR007527">
    <property type="entry name" value="Znf_SWIM"/>
</dbReference>
<dbReference type="InterPro" id="IPR039903">
    <property type="entry name" value="Zswim2"/>
</dbReference>
<protein>
    <recommendedName>
        <fullName evidence="9">E3 ubiquitin-protein ligase ZSWIM2</fullName>
    </recommendedName>
</protein>
<feature type="compositionally biased region" description="Polar residues" evidence="4">
    <location>
        <begin position="292"/>
        <end position="302"/>
    </location>
</feature>
<evidence type="ECO:0000256" key="4">
    <source>
        <dbReference type="SAM" id="MobiDB-lite"/>
    </source>
</evidence>
<evidence type="ECO:0000256" key="1">
    <source>
        <dbReference type="ARBA" id="ARBA00022771"/>
    </source>
</evidence>
<evidence type="ECO:0000313" key="7">
    <source>
        <dbReference type="EnsemblMetazoa" id="CLYHEMP012058.1"/>
    </source>
</evidence>
<dbReference type="PANTHER" id="PTHR21540:SF3">
    <property type="entry name" value="E3 UBIQUITIN-PROTEIN LIGASE ZSWIM2"/>
    <property type="match status" value="1"/>
</dbReference>
<evidence type="ECO:0000259" key="5">
    <source>
        <dbReference type="PROSITE" id="PS50089"/>
    </source>
</evidence>
<evidence type="ECO:0000259" key="6">
    <source>
        <dbReference type="PROSITE" id="PS50966"/>
    </source>
</evidence>
<dbReference type="GO" id="GO:0008270">
    <property type="term" value="F:zinc ion binding"/>
    <property type="evidence" value="ECO:0007669"/>
    <property type="project" value="UniProtKB-KW"/>
</dbReference>
<feature type="domain" description="SWIM-type" evidence="6">
    <location>
        <begin position="46"/>
        <end position="79"/>
    </location>
</feature>
<dbReference type="SUPFAM" id="SSF57850">
    <property type="entry name" value="RING/U-box"/>
    <property type="match status" value="1"/>
</dbReference>
<dbReference type="PROSITE" id="PS50089">
    <property type="entry name" value="ZF_RING_2"/>
    <property type="match status" value="1"/>
</dbReference>
<evidence type="ECO:0008006" key="9">
    <source>
        <dbReference type="Google" id="ProtNLM"/>
    </source>
</evidence>
<sequence length="408" mass="46202">MSRWRSTCPDKLLTSIANISEARLYLLRQTGPTGFLLKEHDGETKFKVLLGAVHSCDCNFFLKERELCKHILWILIRKFRIQKEDPIAFQLGLCERELNHVLYGQKQVENKQPTKAASAGAREMLKQKKIEKEDVCPICQDEIYKTKKSLTYCKFGCGNSVHVSCLKIWADHQHKSNNEEVIKCPLCRTEFASYKSILQEHRRSVTRSQMRKNSLLSICVGCKQRAPSTSSTQSVYKCNTCNSFLCQSCFHPNKHYGHQVKTKHGGGEKWEDLGYKEVNLCIGGFSSSMTSSHGKQFPSSPSAPVRPKQKLSRLRSSSQTDVRDLAISGLSLNSEKLELNYKPVSEQRSSNASTARFRLPPIGKTRGLIGMSGKHRSKSGTGNQTEERKEVDFTLYSSPLNSRTENLR</sequence>
<proteinExistence type="predicted"/>
<organism evidence="7 8">
    <name type="scientific">Clytia hemisphaerica</name>
    <dbReference type="NCBI Taxonomy" id="252671"/>
    <lineage>
        <taxon>Eukaryota</taxon>
        <taxon>Metazoa</taxon>
        <taxon>Cnidaria</taxon>
        <taxon>Hydrozoa</taxon>
        <taxon>Hydroidolina</taxon>
        <taxon>Leptothecata</taxon>
        <taxon>Obeliida</taxon>
        <taxon>Clytiidae</taxon>
        <taxon>Clytia</taxon>
    </lineage>
</organism>
<dbReference type="PANTHER" id="PTHR21540">
    <property type="entry name" value="RING FINGER AND SWIM DOMAIN-CONTAINING PROTEIN 2"/>
    <property type="match status" value="1"/>
</dbReference>
<dbReference type="AlphaFoldDB" id="A0A7M5WSY5"/>
<evidence type="ECO:0000313" key="8">
    <source>
        <dbReference type="Proteomes" id="UP000594262"/>
    </source>
</evidence>
<dbReference type="InterPro" id="IPR001841">
    <property type="entry name" value="Znf_RING"/>
</dbReference>
<name>A0A7M5WSY5_9CNID</name>
<evidence type="ECO:0000256" key="3">
    <source>
        <dbReference type="PROSITE-ProRule" id="PRU00175"/>
    </source>
</evidence>
<evidence type="ECO:0000256" key="2">
    <source>
        <dbReference type="ARBA" id="ARBA00022833"/>
    </source>
</evidence>